<dbReference type="PROSITE" id="PS00455">
    <property type="entry name" value="AMP_BINDING"/>
    <property type="match status" value="1"/>
</dbReference>
<protein>
    <submittedName>
        <fullName evidence="3">AMP-binding protein</fullName>
    </submittedName>
</protein>
<dbReference type="InterPro" id="IPR050237">
    <property type="entry name" value="ATP-dep_AMP-bd_enzyme"/>
</dbReference>
<dbReference type="InterPro" id="IPR020845">
    <property type="entry name" value="AMP-binding_CS"/>
</dbReference>
<name>A0ABW0GF70_9PROT</name>
<dbReference type="SUPFAM" id="SSF56801">
    <property type="entry name" value="Acetyl-CoA synthetase-like"/>
    <property type="match status" value="1"/>
</dbReference>
<keyword evidence="4" id="KW-1185">Reference proteome</keyword>
<evidence type="ECO:0000259" key="2">
    <source>
        <dbReference type="Pfam" id="PF13193"/>
    </source>
</evidence>
<dbReference type="RefSeq" id="WP_376999414.1">
    <property type="nucleotide sequence ID" value="NZ_JBHSLC010000113.1"/>
</dbReference>
<dbReference type="Pfam" id="PF00501">
    <property type="entry name" value="AMP-binding"/>
    <property type="match status" value="1"/>
</dbReference>
<dbReference type="Gene3D" id="3.30.300.30">
    <property type="match status" value="1"/>
</dbReference>
<gene>
    <name evidence="3" type="ORF">ACFPMG_30890</name>
</gene>
<dbReference type="EMBL" id="JBHSLC010000113">
    <property type="protein sequence ID" value="MFC5359411.1"/>
    <property type="molecule type" value="Genomic_DNA"/>
</dbReference>
<dbReference type="PANTHER" id="PTHR43767">
    <property type="entry name" value="LONG-CHAIN-FATTY-ACID--COA LIGASE"/>
    <property type="match status" value="1"/>
</dbReference>
<dbReference type="Gene3D" id="3.40.50.12780">
    <property type="entry name" value="N-terminal domain of ligase-like"/>
    <property type="match status" value="1"/>
</dbReference>
<dbReference type="Pfam" id="PF13193">
    <property type="entry name" value="AMP-binding_C"/>
    <property type="match status" value="1"/>
</dbReference>
<dbReference type="InterPro" id="IPR042099">
    <property type="entry name" value="ANL_N_sf"/>
</dbReference>
<sequence>MQDIALEDRVVSLQLRRAAERTPDSVFLQFPSTAFTYGSFELRTNAVANSLTQLGLGKGGRLAIFGRNSPEFLEAWFSAAKLGALYVPINTEYRGEVLRHQLDNAEVTHIVVDPDYLDRLDAVIDTLPRLRHVLVTQAAEAPERLARLTTVQPFDSLRAGSQSDPGVTVAFDDPHAISFTSGTTGPSKGVLALNAHVVRFGHDWGRSLAYQPHEAVYTPLPLFHAIAAWLGVIPTLLNGARIAIAPRFSASTYWDEVRAAKADIAHGIFSMVPILLKQPPRPDDADQPARAFYNGNENPAFEERFRCRIVEAYGATETGIVASTAIGEARVPKSCGRPNTETFEVAIVDDLDRPVPPGTVGEILVRPKEPFSMFREYHGRPDATRDAFRNLWFHTGDNGKIDGDGYLYFIDRKKDAIRRRGENISSYELEFAVNQHPDVLECAAVSVLSDLGEDEVKVVIVPKPGSAITAEAFWDFCDRTMPRFWVPSFLEIRDALPKTANGKVQKQFLKPHDAGDSLYARDWKSGAIRKV</sequence>
<dbReference type="InterPro" id="IPR045851">
    <property type="entry name" value="AMP-bd_C_sf"/>
</dbReference>
<dbReference type="PANTHER" id="PTHR43767:SF1">
    <property type="entry name" value="NONRIBOSOMAL PEPTIDE SYNTHASE PES1 (EUROFUNG)-RELATED"/>
    <property type="match status" value="1"/>
</dbReference>
<accession>A0ABW0GF70</accession>
<dbReference type="InterPro" id="IPR000873">
    <property type="entry name" value="AMP-dep_synth/lig_dom"/>
</dbReference>
<dbReference type="Proteomes" id="UP001596166">
    <property type="component" value="Unassembled WGS sequence"/>
</dbReference>
<feature type="domain" description="AMP-binding enzyme C-terminal" evidence="2">
    <location>
        <begin position="428"/>
        <end position="503"/>
    </location>
</feature>
<evidence type="ECO:0000259" key="1">
    <source>
        <dbReference type="Pfam" id="PF00501"/>
    </source>
</evidence>
<feature type="domain" description="AMP-dependent synthetase/ligase" evidence="1">
    <location>
        <begin position="15"/>
        <end position="377"/>
    </location>
</feature>
<reference evidence="4" key="1">
    <citation type="journal article" date="2019" name="Int. J. Syst. Evol. Microbiol.">
        <title>The Global Catalogue of Microorganisms (GCM) 10K type strain sequencing project: providing services to taxonomists for standard genome sequencing and annotation.</title>
        <authorList>
            <consortium name="The Broad Institute Genomics Platform"/>
            <consortium name="The Broad Institute Genome Sequencing Center for Infectious Disease"/>
            <person name="Wu L."/>
            <person name="Ma J."/>
        </authorList>
    </citation>
    <scope>NUCLEOTIDE SEQUENCE [LARGE SCALE GENOMIC DNA]</scope>
    <source>
        <strain evidence="4">CCUG 58760</strain>
    </source>
</reference>
<organism evidence="3 4">
    <name type="scientific">Azospirillum himalayense</name>
    <dbReference type="NCBI Taxonomy" id="654847"/>
    <lineage>
        <taxon>Bacteria</taxon>
        <taxon>Pseudomonadati</taxon>
        <taxon>Pseudomonadota</taxon>
        <taxon>Alphaproteobacteria</taxon>
        <taxon>Rhodospirillales</taxon>
        <taxon>Azospirillaceae</taxon>
        <taxon>Azospirillum</taxon>
    </lineage>
</organism>
<evidence type="ECO:0000313" key="4">
    <source>
        <dbReference type="Proteomes" id="UP001596166"/>
    </source>
</evidence>
<evidence type="ECO:0000313" key="3">
    <source>
        <dbReference type="EMBL" id="MFC5359411.1"/>
    </source>
</evidence>
<dbReference type="InterPro" id="IPR025110">
    <property type="entry name" value="AMP-bd_C"/>
</dbReference>
<proteinExistence type="predicted"/>
<comment type="caution">
    <text evidence="3">The sequence shown here is derived from an EMBL/GenBank/DDBJ whole genome shotgun (WGS) entry which is preliminary data.</text>
</comment>